<keyword evidence="3 4" id="KW-0592">Phosphate transport</keyword>
<dbReference type="Pfam" id="PF12849">
    <property type="entry name" value="PBP_like_2"/>
    <property type="match status" value="1"/>
</dbReference>
<evidence type="ECO:0000313" key="8">
    <source>
        <dbReference type="Proteomes" id="UP000004245"/>
    </source>
</evidence>
<evidence type="ECO:0000256" key="1">
    <source>
        <dbReference type="ARBA" id="ARBA00008725"/>
    </source>
</evidence>
<dbReference type="Proteomes" id="UP000004245">
    <property type="component" value="Unassembled WGS sequence"/>
</dbReference>
<feature type="binding site" evidence="5">
    <location>
        <begin position="208"/>
        <end position="210"/>
    </location>
    <ligand>
        <name>phosphate</name>
        <dbReference type="ChEBI" id="CHEBI:43474"/>
    </ligand>
</feature>
<dbReference type="EMBL" id="ADNW02000010">
    <property type="protein sequence ID" value="EGD24019.1"/>
    <property type="molecule type" value="Genomic_DNA"/>
</dbReference>
<dbReference type="HOGENOM" id="CLU_034528_0_0_11"/>
<dbReference type="InterPro" id="IPR005673">
    <property type="entry name" value="ABC_phos-bd_PstS"/>
</dbReference>
<evidence type="ECO:0000256" key="3">
    <source>
        <dbReference type="ARBA" id="ARBA00022592"/>
    </source>
</evidence>
<dbReference type="GO" id="GO:0043190">
    <property type="term" value="C:ATP-binding cassette (ABC) transporter complex"/>
    <property type="evidence" value="ECO:0007669"/>
    <property type="project" value="InterPro"/>
</dbReference>
<dbReference type="InterPro" id="IPR050962">
    <property type="entry name" value="Phosphate-bind_PstS"/>
</dbReference>
<dbReference type="NCBIfam" id="TIGR00975">
    <property type="entry name" value="3a0107s03"/>
    <property type="match status" value="1"/>
</dbReference>
<dbReference type="GO" id="GO:0042301">
    <property type="term" value="F:phosphate ion binding"/>
    <property type="evidence" value="ECO:0007669"/>
    <property type="project" value="InterPro"/>
</dbReference>
<evidence type="ECO:0000313" key="7">
    <source>
        <dbReference type="EMBL" id="EGD24019.1"/>
    </source>
</evidence>
<organism evidence="7 8">
    <name type="scientific">Prescottella equi ATCC 33707</name>
    <dbReference type="NCBI Taxonomy" id="525370"/>
    <lineage>
        <taxon>Bacteria</taxon>
        <taxon>Bacillati</taxon>
        <taxon>Actinomycetota</taxon>
        <taxon>Actinomycetes</taxon>
        <taxon>Mycobacteriales</taxon>
        <taxon>Nocardiaceae</taxon>
        <taxon>Prescottella</taxon>
    </lineage>
</organism>
<evidence type="ECO:0000256" key="5">
    <source>
        <dbReference type="PIRSR" id="PIRSR002756-1"/>
    </source>
</evidence>
<feature type="binding site" evidence="5">
    <location>
        <position position="120"/>
    </location>
    <ligand>
        <name>phosphate</name>
        <dbReference type="ChEBI" id="CHEBI:43474"/>
    </ligand>
</feature>
<dbReference type="GO" id="GO:0035435">
    <property type="term" value="P:phosphate ion transmembrane transport"/>
    <property type="evidence" value="ECO:0007669"/>
    <property type="project" value="InterPro"/>
</dbReference>
<keyword evidence="8" id="KW-1185">Reference proteome</keyword>
<dbReference type="PIRSF" id="PIRSF002756">
    <property type="entry name" value="PstS"/>
    <property type="match status" value="1"/>
</dbReference>
<feature type="binding site" evidence="5">
    <location>
        <position position="102"/>
    </location>
    <ligand>
        <name>phosphate</name>
        <dbReference type="ChEBI" id="CHEBI:43474"/>
    </ligand>
</feature>
<dbReference type="InterPro" id="IPR024370">
    <property type="entry name" value="PBP_domain"/>
</dbReference>
<feature type="domain" description="PBP" evidence="6">
    <location>
        <begin position="60"/>
        <end position="353"/>
    </location>
</feature>
<dbReference type="CDD" id="cd13565">
    <property type="entry name" value="PBP2_PstS"/>
    <property type="match status" value="1"/>
</dbReference>
<dbReference type="Gene3D" id="3.40.190.10">
    <property type="entry name" value="Periplasmic binding protein-like II"/>
    <property type="match status" value="2"/>
</dbReference>
<dbReference type="STRING" id="43767.A6I91_13595"/>
<evidence type="ECO:0000259" key="6">
    <source>
        <dbReference type="Pfam" id="PF12849"/>
    </source>
</evidence>
<reference evidence="7" key="1">
    <citation type="submission" date="2011-01" db="EMBL/GenBank/DDBJ databases">
        <authorList>
            <person name="Muzny D."/>
            <person name="Qin X."/>
            <person name="Buhay C."/>
            <person name="Dugan-Rocha S."/>
            <person name="Ding Y."/>
            <person name="Chen G."/>
            <person name="Hawes A."/>
            <person name="Holder M."/>
            <person name="Jhangiani S."/>
            <person name="Johnson A."/>
            <person name="Khan Z."/>
            <person name="Li Z."/>
            <person name="Liu W."/>
            <person name="Liu X."/>
            <person name="Perez L."/>
            <person name="Shen H."/>
            <person name="Wang Q."/>
            <person name="Watt J."/>
            <person name="Xi L."/>
            <person name="Xin Y."/>
            <person name="Zhou J."/>
            <person name="Deng J."/>
            <person name="Jiang H."/>
            <person name="Liu Y."/>
            <person name="Qu J."/>
            <person name="Song X.-Z."/>
            <person name="Zhang L."/>
            <person name="Villasana D."/>
            <person name="Johnson A."/>
            <person name="Liu J."/>
            <person name="Liyanage D."/>
            <person name="Lorensuhewa L."/>
            <person name="Robinson T."/>
            <person name="Song A."/>
            <person name="Song B.-B."/>
            <person name="Dinh H."/>
            <person name="Thornton R."/>
            <person name="Coyle M."/>
            <person name="Francisco L."/>
            <person name="Jackson L."/>
            <person name="Javaid M."/>
            <person name="Korchina V."/>
            <person name="Kovar C."/>
            <person name="Mata R."/>
            <person name="Mathew T."/>
            <person name="Ngo R."/>
            <person name="Nguyen L."/>
            <person name="Nguyen N."/>
            <person name="Okwuonu G."/>
            <person name="Ongeri F."/>
            <person name="Pham C."/>
            <person name="Simmons D."/>
            <person name="Wilczek-Boney K."/>
            <person name="Hale W."/>
            <person name="Jakkamsetti A."/>
            <person name="Pham P."/>
            <person name="Ruth R."/>
            <person name="San Lucas F."/>
            <person name="Warren J."/>
            <person name="Zhang J."/>
            <person name="Zhao Z."/>
            <person name="Zhou C."/>
            <person name="Zhu D."/>
            <person name="Lee S."/>
            <person name="Bess C."/>
            <person name="Blankenburg K."/>
            <person name="Forbes L."/>
            <person name="Fu Q."/>
            <person name="Gubbala S."/>
            <person name="Hirani K."/>
            <person name="Jayaseelan J.C."/>
            <person name="Lara F."/>
            <person name="Munidasa M."/>
            <person name="Palculict T."/>
            <person name="Patil S."/>
            <person name="Pu L.-L."/>
            <person name="Saada N."/>
            <person name="Tang L."/>
            <person name="Weissenberger G."/>
            <person name="Zhu Y."/>
            <person name="Hemphill L."/>
            <person name="Shang Y."/>
            <person name="Youmans B."/>
            <person name="Ayvaz T."/>
            <person name="Ross M."/>
            <person name="Santibanez J."/>
            <person name="Aqrawi P."/>
            <person name="Gross S."/>
            <person name="Joshi V."/>
            <person name="Fowler G."/>
            <person name="Nazareth L."/>
            <person name="Reid J."/>
            <person name="Worley K."/>
            <person name="Petrosino J."/>
            <person name="Highlander S."/>
            <person name="Gibbs R."/>
        </authorList>
    </citation>
    <scope>NUCLEOTIDE SEQUENCE [LARGE SCALE GENOMIC DNA]</scope>
    <source>
        <strain evidence="7">ATCC 33707</strain>
    </source>
</reference>
<dbReference type="AlphaFoldDB" id="E9T0R8"/>
<dbReference type="PANTHER" id="PTHR42996:SF1">
    <property type="entry name" value="PHOSPHATE-BINDING PROTEIN PSTS"/>
    <property type="match status" value="1"/>
</dbReference>
<comment type="similarity">
    <text evidence="1 4">Belongs to the PstS family.</text>
</comment>
<sequence>MGVTLDQRRTRVNLDRKGALLGVVAVGAVTAMSLTACGSDNNAASSTVDTSASTALCDGKDKLSGAGSSAQKNAMDEFTSTYIAACQQKGKSVNVAYNPSGSGDGRTQFIANQIDFAGSDSAIKGEQAEQAKQRCQGNDAWNLPLVFGPVAIAYNLDGVDGLVLNGETIAKIFNGGITNWNDPAIAALNSGVKLPDEKISPIVRSDSSGTSDNFQQYLEASSKGAWTQGAGSDFKGGVGEGAKGSAGVAQAVASAPGSITYVEKSFADQQKLPAAQIDTGSGPVELTQETASKAIANASFKGSGTGDLTLDLKSIYGTQEAGAYPLVLATYEIVCSKGYDEATGNAVKSFLTSAANEGQQTLADQGYVPLPESFRAKINESISAIA</sequence>
<keyword evidence="2 4" id="KW-0813">Transport</keyword>
<comment type="caution">
    <text evidence="7">The sequence shown here is derived from an EMBL/GenBank/DDBJ whole genome shotgun (WGS) entry which is preliminary data.</text>
</comment>
<accession>E9T0R8</accession>
<evidence type="ECO:0000256" key="4">
    <source>
        <dbReference type="PIRNR" id="PIRNR002756"/>
    </source>
</evidence>
<proteinExistence type="inferred from homology"/>
<dbReference type="SUPFAM" id="SSF53850">
    <property type="entry name" value="Periplasmic binding protein-like II"/>
    <property type="match status" value="1"/>
</dbReference>
<name>E9T0R8_RHOHA</name>
<feature type="binding site" evidence="5">
    <location>
        <begin position="68"/>
        <end position="70"/>
    </location>
    <ligand>
        <name>phosphate</name>
        <dbReference type="ChEBI" id="CHEBI:43474"/>
    </ligand>
</feature>
<protein>
    <recommendedName>
        <fullName evidence="4">Phosphate-binding protein</fullName>
    </recommendedName>
</protein>
<dbReference type="PANTHER" id="PTHR42996">
    <property type="entry name" value="PHOSPHATE-BINDING PROTEIN PSTS"/>
    <property type="match status" value="1"/>
</dbReference>
<gene>
    <name evidence="7" type="primary">pstS</name>
    <name evidence="7" type="ORF">HMPREF0724_12227</name>
</gene>
<evidence type="ECO:0000256" key="2">
    <source>
        <dbReference type="ARBA" id="ARBA00022448"/>
    </source>
</evidence>